<evidence type="ECO:0000313" key="6">
    <source>
        <dbReference type="EMBL" id="CAL1697030.1"/>
    </source>
</evidence>
<keyword evidence="1 5" id="KW-0812">Transmembrane</keyword>
<dbReference type="Proteomes" id="UP001497453">
    <property type="component" value="Chromosome 1"/>
</dbReference>
<feature type="region of interest" description="Disordered" evidence="4">
    <location>
        <begin position="1"/>
        <end position="146"/>
    </location>
</feature>
<keyword evidence="7" id="KW-1185">Reference proteome</keyword>
<gene>
    <name evidence="6" type="ORF">GFSPODELE1_LOCUS1450</name>
</gene>
<dbReference type="Pfam" id="PF08690">
    <property type="entry name" value="GET2"/>
    <property type="match status" value="1"/>
</dbReference>
<keyword evidence="2 5" id="KW-1133">Transmembrane helix</keyword>
<dbReference type="EMBL" id="OZ037944">
    <property type="protein sequence ID" value="CAL1697030.1"/>
    <property type="molecule type" value="Genomic_DNA"/>
</dbReference>
<keyword evidence="3 5" id="KW-0472">Membrane</keyword>
<feature type="transmembrane region" description="Helical" evidence="5">
    <location>
        <begin position="313"/>
        <end position="336"/>
    </location>
</feature>
<evidence type="ECO:0000313" key="7">
    <source>
        <dbReference type="Proteomes" id="UP001497453"/>
    </source>
</evidence>
<evidence type="ECO:0000256" key="5">
    <source>
        <dbReference type="SAM" id="Phobius"/>
    </source>
</evidence>
<evidence type="ECO:0000256" key="4">
    <source>
        <dbReference type="SAM" id="MobiDB-lite"/>
    </source>
</evidence>
<dbReference type="InterPro" id="IPR028143">
    <property type="entry name" value="Get2/sif1"/>
</dbReference>
<protein>
    <submittedName>
        <fullName evidence="6">Uncharacterized protein</fullName>
    </submittedName>
</protein>
<evidence type="ECO:0000256" key="3">
    <source>
        <dbReference type="ARBA" id="ARBA00023136"/>
    </source>
</evidence>
<evidence type="ECO:0000256" key="1">
    <source>
        <dbReference type="ARBA" id="ARBA00022692"/>
    </source>
</evidence>
<organism evidence="6 7">
    <name type="scientific">Somion occarium</name>
    <dbReference type="NCBI Taxonomy" id="3059160"/>
    <lineage>
        <taxon>Eukaryota</taxon>
        <taxon>Fungi</taxon>
        <taxon>Dikarya</taxon>
        <taxon>Basidiomycota</taxon>
        <taxon>Agaricomycotina</taxon>
        <taxon>Agaricomycetes</taxon>
        <taxon>Polyporales</taxon>
        <taxon>Cerrenaceae</taxon>
        <taxon>Somion</taxon>
    </lineage>
</organism>
<proteinExistence type="predicted"/>
<feature type="compositionally biased region" description="Basic and acidic residues" evidence="4">
    <location>
        <begin position="31"/>
        <end position="43"/>
    </location>
</feature>
<feature type="transmembrane region" description="Helical" evidence="5">
    <location>
        <begin position="250"/>
        <end position="268"/>
    </location>
</feature>
<sequence>MSSAAARAEARRKAILSRGTDRLAKLTSSARGEDAPAYMHEDPPLAPLPKHPNLEEFVGEETTLPTPPSLSRTSTSSRKPSSTSISASSGLSSAGFGNHAPDPSVWSEEQQRQLMQALLGGGSAQGNAFSGPQPRIPSGPSPDQAAEDPLLALMQSLTAADQPGQAGFGGQPPAAAFPGFASPPLPPKPKTLVQKLMPLIHVVAAWIVLTYFVIWREPQEFEETNHVVSSSGDWWRRWAELGWKIPGDGWGVQAVPFFYAFTTLAIALHSWRIFSGLDPVQPPTLLSLAMTQLPPPFPSIITNGLKYLQIAGVFLDDLSAVIVALGFLIWIASWVAH</sequence>
<feature type="transmembrane region" description="Helical" evidence="5">
    <location>
        <begin position="196"/>
        <end position="215"/>
    </location>
</feature>
<accession>A0ABP1CMX1</accession>
<dbReference type="PANTHER" id="PTHR28263:SF1">
    <property type="entry name" value="GOLGI TO ER TRAFFIC PROTEIN 2"/>
    <property type="match status" value="1"/>
</dbReference>
<dbReference type="PANTHER" id="PTHR28263">
    <property type="entry name" value="GOLGI TO ER TRAFFIC PROTEIN 2"/>
    <property type="match status" value="1"/>
</dbReference>
<name>A0ABP1CMX1_9APHY</name>
<reference evidence="7" key="1">
    <citation type="submission" date="2024-04" db="EMBL/GenBank/DDBJ databases">
        <authorList>
            <person name="Shaw F."/>
            <person name="Minotto A."/>
        </authorList>
    </citation>
    <scope>NUCLEOTIDE SEQUENCE [LARGE SCALE GENOMIC DNA]</scope>
</reference>
<feature type="compositionally biased region" description="Low complexity" evidence="4">
    <location>
        <begin position="69"/>
        <end position="93"/>
    </location>
</feature>
<evidence type="ECO:0000256" key="2">
    <source>
        <dbReference type="ARBA" id="ARBA00022989"/>
    </source>
</evidence>